<keyword evidence="2" id="KW-0328">Glycosyltransferase</keyword>
<protein>
    <submittedName>
        <fullName evidence="2">Glycosyltransferase</fullName>
        <ecNumber evidence="2">2.4.-.-</ecNumber>
    </submittedName>
</protein>
<keyword evidence="3" id="KW-1185">Reference proteome</keyword>
<evidence type="ECO:0000313" key="3">
    <source>
        <dbReference type="Proteomes" id="UP001589834"/>
    </source>
</evidence>
<dbReference type="RefSeq" id="WP_377542722.1">
    <property type="nucleotide sequence ID" value="NZ_JBHUFY010000021.1"/>
</dbReference>
<gene>
    <name evidence="2" type="ORF">ACFFGG_12890</name>
</gene>
<dbReference type="EC" id="2.4.-.-" evidence="2"/>
<dbReference type="Gene3D" id="3.40.50.2000">
    <property type="entry name" value="Glycogen Phosphorylase B"/>
    <property type="match status" value="1"/>
</dbReference>
<keyword evidence="1" id="KW-1133">Transmembrane helix</keyword>
<organism evidence="2 3">
    <name type="scientific">Ottowia pentelensis</name>
    <dbReference type="NCBI Taxonomy" id="511108"/>
    <lineage>
        <taxon>Bacteria</taxon>
        <taxon>Pseudomonadati</taxon>
        <taxon>Pseudomonadota</taxon>
        <taxon>Betaproteobacteria</taxon>
        <taxon>Burkholderiales</taxon>
        <taxon>Comamonadaceae</taxon>
        <taxon>Ottowia</taxon>
    </lineage>
</organism>
<comment type="caution">
    <text evidence="2">The sequence shown here is derived from an EMBL/GenBank/DDBJ whole genome shotgun (WGS) entry which is preliminary data.</text>
</comment>
<dbReference type="EMBL" id="JBHLTN010000026">
    <property type="protein sequence ID" value="MFC0593445.1"/>
    <property type="molecule type" value="Genomic_DNA"/>
</dbReference>
<dbReference type="Proteomes" id="UP001589834">
    <property type="component" value="Unassembled WGS sequence"/>
</dbReference>
<dbReference type="SUPFAM" id="SSF53756">
    <property type="entry name" value="UDP-Glycosyltransferase/glycogen phosphorylase"/>
    <property type="match status" value="1"/>
</dbReference>
<reference evidence="2 3" key="1">
    <citation type="submission" date="2024-09" db="EMBL/GenBank/DDBJ databases">
        <authorList>
            <person name="Sun Q."/>
            <person name="Mori K."/>
        </authorList>
    </citation>
    <scope>NUCLEOTIDE SEQUENCE [LARGE SCALE GENOMIC DNA]</scope>
    <source>
        <strain evidence="2 3">NCAIM B.02336</strain>
    </source>
</reference>
<sequence>MLNSKRSWRLNDPSKPELRGNVRIFIGPTEVAGIGHGLTRGLRHLGFEVDGVFESRHPFSYEATQHTSIIARWWCATGGLARNLRSSGSALAWPVAAVHLFLAWPVLALALIRYKAFVFLSGNTITNTRFELFLMRLFGKRCIVLFVGSDARPPYINGAWAWSDVKTMKRLTQKIRRRVRRFESAGIICVNSPGAAHFHRRPIINWFAFGFPSEISDRQVKSGSKQGELSEIKAACLGSKVRLLHSPSNPQVKGTEKIEQIINSLSSRGLPIEWVKISGLSNSQVLDEIRRCDLVVDQLFSDTPMAGLAIEAAQLGKPALVGGYLARAQNLISGNWRMPPSRFVDPEKFEAALEALVVDTEARRSLGDAALNFVESSWSCEAVAGRAISCLKGEIPDEWWFDPSATTYLQGCGLDETEGRRRVRELVDAYGKNALGLDDKPSLTGAFLDWAGRREPTAANVQATRA</sequence>
<evidence type="ECO:0000313" key="2">
    <source>
        <dbReference type="EMBL" id="MFC0593445.1"/>
    </source>
</evidence>
<accession>A0ABV6PUC6</accession>
<feature type="transmembrane region" description="Helical" evidence="1">
    <location>
        <begin position="90"/>
        <end position="112"/>
    </location>
</feature>
<dbReference type="GO" id="GO:0016757">
    <property type="term" value="F:glycosyltransferase activity"/>
    <property type="evidence" value="ECO:0007669"/>
    <property type="project" value="UniProtKB-KW"/>
</dbReference>
<evidence type="ECO:0000256" key="1">
    <source>
        <dbReference type="SAM" id="Phobius"/>
    </source>
</evidence>
<keyword evidence="1" id="KW-0812">Transmembrane</keyword>
<proteinExistence type="predicted"/>
<name>A0ABV6PUC6_9BURK</name>
<keyword evidence="1" id="KW-0472">Membrane</keyword>
<keyword evidence="2" id="KW-0808">Transferase</keyword>